<dbReference type="InterPro" id="IPR051599">
    <property type="entry name" value="Cell_Envelope_Assoc"/>
</dbReference>
<comment type="caution">
    <text evidence="3">The sequence shown here is derived from an EMBL/GenBank/DDBJ whole genome shotgun (WGS) entry which is preliminary data.</text>
</comment>
<evidence type="ECO:0000313" key="4">
    <source>
        <dbReference type="Proteomes" id="UP001576774"/>
    </source>
</evidence>
<dbReference type="CDD" id="cd06259">
    <property type="entry name" value="YdcF-like"/>
    <property type="match status" value="1"/>
</dbReference>
<evidence type="ECO:0000259" key="2">
    <source>
        <dbReference type="Pfam" id="PF02698"/>
    </source>
</evidence>
<proteinExistence type="predicted"/>
<keyword evidence="1" id="KW-0472">Membrane</keyword>
<protein>
    <submittedName>
        <fullName evidence="3">YdcF family protein</fullName>
    </submittedName>
</protein>
<feature type="transmembrane region" description="Helical" evidence="1">
    <location>
        <begin position="12"/>
        <end position="31"/>
    </location>
</feature>
<dbReference type="Pfam" id="PF02698">
    <property type="entry name" value="DUF218"/>
    <property type="match status" value="1"/>
</dbReference>
<feature type="transmembrane region" description="Helical" evidence="1">
    <location>
        <begin position="38"/>
        <end position="56"/>
    </location>
</feature>
<name>A0ABV4X8R3_9CYAN</name>
<feature type="domain" description="DUF218" evidence="2">
    <location>
        <begin position="79"/>
        <end position="252"/>
    </location>
</feature>
<dbReference type="PANTHER" id="PTHR30336:SF4">
    <property type="entry name" value="ENVELOPE BIOGENESIS FACTOR ELYC"/>
    <property type="match status" value="1"/>
</dbReference>
<dbReference type="InterPro" id="IPR014729">
    <property type="entry name" value="Rossmann-like_a/b/a_fold"/>
</dbReference>
<sequence>MFLFFSKLLPIFFYPLGISCLLLFVALIMIWRRPKWAAGLISLGLIILLFFSNYWVCTALIRSLEWQNIPEDELPNAAAIVVLGGAVLPKVPPRPWVEVGDEGDRILYGAKLYRDGKAPKLILSGGRIDWKNTGIPESKDMAELALAMGVPKTAILEDPTSLNTYQNAVNVRKILDSQGIERRVLLVTSALHLPRSQAIFKRQGIEAIPAPTDFITIEQESEEITWQSALLNFLPDVGRLAYSTRALKEYIGIFIYRLRGWL</sequence>
<keyword evidence="4" id="KW-1185">Reference proteome</keyword>
<accession>A0ABV4X8R3</accession>
<reference evidence="3 4" key="1">
    <citation type="submission" date="2024-09" db="EMBL/GenBank/DDBJ databases">
        <title>Floridaenema gen nov. (Aerosakkonemataceae, Aerosakkonematales ord. nov., Cyanobacteria) from benthic tropical and subtropical fresh waters, with the description of four new species.</title>
        <authorList>
            <person name="Moretto J.A."/>
            <person name="Berthold D.E."/>
            <person name="Lefler F.W."/>
            <person name="Huang I.-S."/>
            <person name="Laughinghouse H. IV."/>
        </authorList>
    </citation>
    <scope>NUCLEOTIDE SEQUENCE [LARGE SCALE GENOMIC DNA]</scope>
    <source>
        <strain evidence="3 4">BLCC-F46</strain>
    </source>
</reference>
<dbReference type="InterPro" id="IPR003848">
    <property type="entry name" value="DUF218"/>
</dbReference>
<dbReference type="EMBL" id="JBHFNQ010000143">
    <property type="protein sequence ID" value="MFB2878931.1"/>
    <property type="molecule type" value="Genomic_DNA"/>
</dbReference>
<evidence type="ECO:0000256" key="1">
    <source>
        <dbReference type="SAM" id="Phobius"/>
    </source>
</evidence>
<organism evidence="3 4">
    <name type="scientific">Floridaenema aerugineum BLCC-F46</name>
    <dbReference type="NCBI Taxonomy" id="3153654"/>
    <lineage>
        <taxon>Bacteria</taxon>
        <taxon>Bacillati</taxon>
        <taxon>Cyanobacteriota</taxon>
        <taxon>Cyanophyceae</taxon>
        <taxon>Oscillatoriophycideae</taxon>
        <taxon>Aerosakkonematales</taxon>
        <taxon>Aerosakkonemataceae</taxon>
        <taxon>Floridanema</taxon>
        <taxon>Floridanema aerugineum</taxon>
    </lineage>
</organism>
<dbReference type="PANTHER" id="PTHR30336">
    <property type="entry name" value="INNER MEMBRANE PROTEIN, PROBABLE PERMEASE"/>
    <property type="match status" value="1"/>
</dbReference>
<gene>
    <name evidence="3" type="ORF">ACE1CC_18935</name>
</gene>
<keyword evidence="1" id="KW-1133">Transmembrane helix</keyword>
<dbReference type="Gene3D" id="3.40.50.620">
    <property type="entry name" value="HUPs"/>
    <property type="match status" value="1"/>
</dbReference>
<dbReference type="Proteomes" id="UP001576774">
    <property type="component" value="Unassembled WGS sequence"/>
</dbReference>
<dbReference type="PROSITE" id="PS51257">
    <property type="entry name" value="PROKAR_LIPOPROTEIN"/>
    <property type="match status" value="1"/>
</dbReference>
<dbReference type="RefSeq" id="WP_413271984.1">
    <property type="nucleotide sequence ID" value="NZ_JBHFNQ010000143.1"/>
</dbReference>
<evidence type="ECO:0000313" key="3">
    <source>
        <dbReference type="EMBL" id="MFB2878931.1"/>
    </source>
</evidence>
<keyword evidence="1" id="KW-0812">Transmembrane</keyword>